<reference evidence="3 4" key="1">
    <citation type="submission" date="2015-03" db="EMBL/GenBank/DDBJ databases">
        <authorList>
            <person name="Zheng J."/>
            <person name="Ganezle M."/>
        </authorList>
    </citation>
    <scope>NUCLEOTIDE SEQUENCE [LARGE SCALE GENOMIC DNA]</scope>
    <source>
        <strain evidence="3 4">LP38</strain>
    </source>
</reference>
<feature type="domain" description="HTH merR-type" evidence="2">
    <location>
        <begin position="1"/>
        <end position="68"/>
    </location>
</feature>
<dbReference type="EMBL" id="JZCR01000019">
    <property type="protein sequence ID" value="KJW12576.1"/>
    <property type="molecule type" value="Genomic_DNA"/>
</dbReference>
<dbReference type="CDD" id="cd01109">
    <property type="entry name" value="HTH_YyaN"/>
    <property type="match status" value="1"/>
</dbReference>
<dbReference type="InterPro" id="IPR047057">
    <property type="entry name" value="MerR_fam"/>
</dbReference>
<dbReference type="Pfam" id="PF13411">
    <property type="entry name" value="MerR_1"/>
    <property type="match status" value="1"/>
</dbReference>
<evidence type="ECO:0000259" key="2">
    <source>
        <dbReference type="PROSITE" id="PS50937"/>
    </source>
</evidence>
<dbReference type="OrthoDB" id="9811174at2"/>
<dbReference type="Gene3D" id="1.10.1660.10">
    <property type="match status" value="1"/>
</dbReference>
<evidence type="ECO:0000256" key="1">
    <source>
        <dbReference type="ARBA" id="ARBA00023125"/>
    </source>
</evidence>
<keyword evidence="1" id="KW-0238">DNA-binding</keyword>
<dbReference type="SMART" id="SM00422">
    <property type="entry name" value="HTH_MERR"/>
    <property type="match status" value="1"/>
</dbReference>
<dbReference type="PATRIC" id="fig|216463.3.peg.890"/>
<dbReference type="GO" id="GO:0003677">
    <property type="term" value="F:DNA binding"/>
    <property type="evidence" value="ECO:0007669"/>
    <property type="project" value="UniProtKB-KW"/>
</dbReference>
<dbReference type="PANTHER" id="PTHR30204:SF98">
    <property type="entry name" value="HTH-TYPE TRANSCRIPTIONAL REGULATOR ADHR"/>
    <property type="match status" value="1"/>
</dbReference>
<dbReference type="RefSeq" id="WP_045807684.1">
    <property type="nucleotide sequence ID" value="NZ_JZCR01000019.1"/>
</dbReference>
<dbReference type="PANTHER" id="PTHR30204">
    <property type="entry name" value="REDOX-CYCLING DRUG-SENSING TRANSCRIPTIONAL ACTIVATOR SOXR"/>
    <property type="match status" value="1"/>
</dbReference>
<dbReference type="SUPFAM" id="SSF46955">
    <property type="entry name" value="Putative DNA-binding domain"/>
    <property type="match status" value="1"/>
</dbReference>
<dbReference type="InterPro" id="IPR009061">
    <property type="entry name" value="DNA-bd_dom_put_sf"/>
</dbReference>
<gene>
    <name evidence="3" type="ORF">VC81_08850</name>
</gene>
<dbReference type="AlphaFoldDB" id="A0A0F3RRF6"/>
<dbReference type="InterPro" id="IPR000551">
    <property type="entry name" value="MerR-type_HTH_dom"/>
</dbReference>
<evidence type="ECO:0000313" key="4">
    <source>
        <dbReference type="Proteomes" id="UP000033491"/>
    </source>
</evidence>
<proteinExistence type="predicted"/>
<dbReference type="PRINTS" id="PR00040">
    <property type="entry name" value="HTHMERR"/>
</dbReference>
<protein>
    <submittedName>
        <fullName evidence="3">Transcriptional regulator</fullName>
    </submittedName>
</protein>
<comment type="caution">
    <text evidence="3">The sequence shown here is derived from an EMBL/GenBank/DDBJ whole genome shotgun (WGS) entry which is preliminary data.</text>
</comment>
<name>A0A0F3RRF6_9LACO</name>
<organism evidence="3 4">
    <name type="scientific">Levilactobacillus spicheri</name>
    <dbReference type="NCBI Taxonomy" id="216463"/>
    <lineage>
        <taxon>Bacteria</taxon>
        <taxon>Bacillati</taxon>
        <taxon>Bacillota</taxon>
        <taxon>Bacilli</taxon>
        <taxon>Lactobacillales</taxon>
        <taxon>Lactobacillaceae</taxon>
        <taxon>Levilactobacillus</taxon>
    </lineage>
</organism>
<dbReference type="Proteomes" id="UP000033491">
    <property type="component" value="Unassembled WGS sequence"/>
</dbReference>
<dbReference type="STRING" id="216463.VC81_08850"/>
<dbReference type="GO" id="GO:0003700">
    <property type="term" value="F:DNA-binding transcription factor activity"/>
    <property type="evidence" value="ECO:0007669"/>
    <property type="project" value="InterPro"/>
</dbReference>
<evidence type="ECO:0000313" key="3">
    <source>
        <dbReference type="EMBL" id="KJW12576.1"/>
    </source>
</evidence>
<sequence length="123" mass="13950">MKIETVAQQYHLSTPTLRYYEQQGLLGPVHRINGIRDYQPADLARLDFIICVKRCGMTLHQIRHFIAIYEQGDATIPERLAILQDQLAASRIRQAQLADSIDHLQEKIADVQALQAATPTLES</sequence>
<dbReference type="PROSITE" id="PS50937">
    <property type="entry name" value="HTH_MERR_2"/>
    <property type="match status" value="1"/>
</dbReference>
<accession>A0A0F3RRF6</accession>